<evidence type="ECO:0000256" key="2">
    <source>
        <dbReference type="ARBA" id="ARBA00010343"/>
    </source>
</evidence>
<dbReference type="InterPro" id="IPR009072">
    <property type="entry name" value="Histone-fold"/>
</dbReference>
<sequence length="75" mass="8689">MPYLDPRRHALREIRHYQRSTGLLIRKLSFQCLEAAEAYLTGLFVDTNLSAAHGKRVKVIARDLTLARRIRGDRL</sequence>
<dbReference type="PANTHER" id="PTHR45810">
    <property type="entry name" value="HISTONE H3.2"/>
    <property type="match status" value="1"/>
</dbReference>
<dbReference type="EMBL" id="DAKRPA010000102">
    <property type="protein sequence ID" value="DAZ98609.1"/>
    <property type="molecule type" value="Genomic_DNA"/>
</dbReference>
<dbReference type="SUPFAM" id="SSF47113">
    <property type="entry name" value="Histone-fold"/>
    <property type="match status" value="1"/>
</dbReference>
<dbReference type="GO" id="GO:0000786">
    <property type="term" value="C:nucleosome"/>
    <property type="evidence" value="ECO:0007669"/>
    <property type="project" value="InterPro"/>
</dbReference>
<reference evidence="6" key="1">
    <citation type="submission" date="2022-11" db="EMBL/GenBank/DDBJ databases">
        <authorList>
            <person name="Morgan W.R."/>
            <person name="Tartar A."/>
        </authorList>
    </citation>
    <scope>NUCLEOTIDE SEQUENCE</scope>
    <source>
        <strain evidence="6">ARSEF 373</strain>
    </source>
</reference>
<proteinExistence type="inferred from homology"/>
<feature type="domain" description="Core Histone H2A/H2B/H3" evidence="5">
    <location>
        <begin position="34"/>
        <end position="70"/>
    </location>
</feature>
<evidence type="ECO:0000313" key="7">
    <source>
        <dbReference type="Proteomes" id="UP001146120"/>
    </source>
</evidence>
<comment type="caution">
    <text evidence="6">The sequence shown here is derived from an EMBL/GenBank/DDBJ whole genome shotgun (WGS) entry which is preliminary data.</text>
</comment>
<evidence type="ECO:0000259" key="5">
    <source>
        <dbReference type="Pfam" id="PF00125"/>
    </source>
</evidence>
<dbReference type="GO" id="GO:0003677">
    <property type="term" value="F:DNA binding"/>
    <property type="evidence" value="ECO:0007669"/>
    <property type="project" value="UniProtKB-KW"/>
</dbReference>
<dbReference type="GO" id="GO:0005634">
    <property type="term" value="C:nucleus"/>
    <property type="evidence" value="ECO:0007669"/>
    <property type="project" value="UniProtKB-SubCell"/>
</dbReference>
<dbReference type="InterPro" id="IPR007125">
    <property type="entry name" value="H2A/H2B/H3"/>
</dbReference>
<reference evidence="6" key="2">
    <citation type="journal article" date="2023" name="Microbiol Resour">
        <title>Decontamination and Annotation of the Draft Genome Sequence of the Oomycete Lagenidium giganteum ARSEF 373.</title>
        <authorList>
            <person name="Morgan W.R."/>
            <person name="Tartar A."/>
        </authorList>
    </citation>
    <scope>NUCLEOTIDE SEQUENCE</scope>
    <source>
        <strain evidence="6">ARSEF 373</strain>
    </source>
</reference>
<keyword evidence="3" id="KW-0238">DNA-binding</keyword>
<dbReference type="SMART" id="SM00428">
    <property type="entry name" value="H3"/>
    <property type="match status" value="1"/>
</dbReference>
<organism evidence="6 7">
    <name type="scientific">Lagenidium giganteum</name>
    <dbReference type="NCBI Taxonomy" id="4803"/>
    <lineage>
        <taxon>Eukaryota</taxon>
        <taxon>Sar</taxon>
        <taxon>Stramenopiles</taxon>
        <taxon>Oomycota</taxon>
        <taxon>Peronosporomycetes</taxon>
        <taxon>Pythiales</taxon>
        <taxon>Pythiaceae</taxon>
    </lineage>
</organism>
<dbReference type="PANTHER" id="PTHR45810:SF1">
    <property type="entry name" value="HISTONE H3-LIKE CENTROMERIC PROTEIN A"/>
    <property type="match status" value="1"/>
</dbReference>
<comment type="subcellular location">
    <subcellularLocation>
        <location evidence="1">Nucleus</location>
    </subcellularLocation>
</comment>
<dbReference type="AlphaFoldDB" id="A0AAV2Z1K9"/>
<protein>
    <recommendedName>
        <fullName evidence="5">Core Histone H2A/H2B/H3 domain-containing protein</fullName>
    </recommendedName>
</protein>
<evidence type="ECO:0000256" key="3">
    <source>
        <dbReference type="ARBA" id="ARBA00023125"/>
    </source>
</evidence>
<dbReference type="Gene3D" id="1.10.20.10">
    <property type="entry name" value="Histone, subunit A"/>
    <property type="match status" value="2"/>
</dbReference>
<name>A0AAV2Z1K9_9STRA</name>
<evidence type="ECO:0000256" key="1">
    <source>
        <dbReference type="ARBA" id="ARBA00004123"/>
    </source>
</evidence>
<dbReference type="GO" id="GO:0046982">
    <property type="term" value="F:protein heterodimerization activity"/>
    <property type="evidence" value="ECO:0007669"/>
    <property type="project" value="InterPro"/>
</dbReference>
<dbReference type="Pfam" id="PF00125">
    <property type="entry name" value="Histone"/>
    <property type="match status" value="1"/>
</dbReference>
<comment type="similarity">
    <text evidence="2">Belongs to the histone H3 family.</text>
</comment>
<keyword evidence="7" id="KW-1185">Reference proteome</keyword>
<accession>A0AAV2Z1K9</accession>
<gene>
    <name evidence="6" type="ORF">N0F65_001028</name>
</gene>
<dbReference type="Proteomes" id="UP001146120">
    <property type="component" value="Unassembled WGS sequence"/>
</dbReference>
<keyword evidence="4" id="KW-0539">Nucleus</keyword>
<evidence type="ECO:0000256" key="4">
    <source>
        <dbReference type="ARBA" id="ARBA00023242"/>
    </source>
</evidence>
<dbReference type="InterPro" id="IPR000164">
    <property type="entry name" value="Histone_H3/CENP-A"/>
</dbReference>
<evidence type="ECO:0000313" key="6">
    <source>
        <dbReference type="EMBL" id="DAZ98609.1"/>
    </source>
</evidence>
<dbReference type="GO" id="GO:0030527">
    <property type="term" value="F:structural constituent of chromatin"/>
    <property type="evidence" value="ECO:0007669"/>
    <property type="project" value="InterPro"/>
</dbReference>